<feature type="transmembrane region" description="Helical" evidence="2">
    <location>
        <begin position="33"/>
        <end position="53"/>
    </location>
</feature>
<gene>
    <name evidence="3" type="ORF">BN973_06056</name>
</gene>
<dbReference type="HOGENOM" id="CLU_1883484_0_0_11"/>
<keyword evidence="2" id="KW-0812">Transmembrane</keyword>
<evidence type="ECO:0000256" key="1">
    <source>
        <dbReference type="SAM" id="MobiDB-lite"/>
    </source>
</evidence>
<dbReference type="Proteomes" id="UP000028880">
    <property type="component" value="Unassembled WGS sequence"/>
</dbReference>
<sequence>MTALNRIQWVAFLGTGLAAGVGFWFVVTFTLAAAGLYFYALHIASYVAVILWLKPSARSHLQNRATADRRRIDGELLRRRLDCCSRLSIHTTGLPPSNLIREANDGCAAAAERTLPERHSTPRPRGANAGRRSVP</sequence>
<feature type="transmembrane region" description="Helical" evidence="2">
    <location>
        <begin position="7"/>
        <end position="27"/>
    </location>
</feature>
<name>A0A024K7X1_9MYCO</name>
<evidence type="ECO:0000256" key="2">
    <source>
        <dbReference type="SAM" id="Phobius"/>
    </source>
</evidence>
<keyword evidence="2" id="KW-0472">Membrane</keyword>
<accession>A0A024K7X1</accession>
<dbReference type="AlphaFoldDB" id="A0A024K7X1"/>
<protein>
    <submittedName>
        <fullName evidence="3">Uncharacterized protein</fullName>
    </submittedName>
</protein>
<dbReference type="STRING" id="47839.BN973_06056"/>
<keyword evidence="2" id="KW-1133">Transmembrane helix</keyword>
<dbReference type="EMBL" id="HG964449">
    <property type="protein sequence ID" value="CDO91647.1"/>
    <property type="molecule type" value="Genomic_DNA"/>
</dbReference>
<reference evidence="3" key="2">
    <citation type="submission" date="2014-04" db="EMBL/GenBank/DDBJ databases">
        <authorList>
            <person name="Xu Y.W."/>
            <person name="Yang Q."/>
        </authorList>
    </citation>
    <scope>NUCLEOTIDE SEQUENCE</scope>
    <source>
        <strain evidence="3">DSM 44626</strain>
    </source>
</reference>
<feature type="region of interest" description="Disordered" evidence="1">
    <location>
        <begin position="111"/>
        <end position="135"/>
    </location>
</feature>
<evidence type="ECO:0000313" key="3">
    <source>
        <dbReference type="EMBL" id="CDO91647.1"/>
    </source>
</evidence>
<organism evidence="3">
    <name type="scientific">Mycobacterium triplex</name>
    <dbReference type="NCBI Taxonomy" id="47839"/>
    <lineage>
        <taxon>Bacteria</taxon>
        <taxon>Bacillati</taxon>
        <taxon>Actinomycetota</taxon>
        <taxon>Actinomycetes</taxon>
        <taxon>Mycobacteriales</taxon>
        <taxon>Mycobacteriaceae</taxon>
        <taxon>Mycobacterium</taxon>
        <taxon>Mycobacterium simiae complex</taxon>
    </lineage>
</organism>
<proteinExistence type="predicted"/>
<reference evidence="3" key="1">
    <citation type="journal article" date="2014" name="Genome Announc.">
        <title>Draft Genome Sequence of Mycobacterium triplex DSM 44626.</title>
        <authorList>
            <person name="Sassi M."/>
            <person name="Croce O."/>
            <person name="Robert C."/>
            <person name="Raoult D."/>
            <person name="Drancourt M."/>
        </authorList>
    </citation>
    <scope>NUCLEOTIDE SEQUENCE [LARGE SCALE GENOMIC DNA]</scope>
    <source>
        <strain evidence="3">DSM 44626</strain>
    </source>
</reference>